<reference evidence="1 2" key="1">
    <citation type="journal article" date="2021" name="ACS Chem. Biol.">
        <title>Genomic-Led Discovery of a Novel Glycopeptide Antibiotic by Nonomuraea coxensis DSM 45129.</title>
        <authorList>
            <person name="Yushchuk O."/>
            <person name="Vior N.M."/>
            <person name="Andreo-Vidal A."/>
            <person name="Berini F."/>
            <person name="Ruckert C."/>
            <person name="Busche T."/>
            <person name="Binda E."/>
            <person name="Kalinowski J."/>
            <person name="Truman A.W."/>
            <person name="Marinelli F."/>
        </authorList>
    </citation>
    <scope>NUCLEOTIDE SEQUENCE [LARGE SCALE GENOMIC DNA]</scope>
    <source>
        <strain evidence="1 2">DSM 45129</strain>
    </source>
</reference>
<dbReference type="EMBL" id="CP068985">
    <property type="protein sequence ID" value="QYC45625.1"/>
    <property type="molecule type" value="Genomic_DNA"/>
</dbReference>
<evidence type="ECO:0000313" key="1">
    <source>
        <dbReference type="EMBL" id="QYC45625.1"/>
    </source>
</evidence>
<proteinExistence type="predicted"/>
<evidence type="ECO:0000313" key="2">
    <source>
        <dbReference type="Proteomes" id="UP000824681"/>
    </source>
</evidence>
<gene>
    <name evidence="1" type="ORF">Nocox_40410</name>
</gene>
<dbReference type="RefSeq" id="WP_020543276.1">
    <property type="nucleotide sequence ID" value="NZ_CP068985.1"/>
</dbReference>
<dbReference type="Proteomes" id="UP000824681">
    <property type="component" value="Chromosome"/>
</dbReference>
<name>A0ABX8UCX0_9ACTN</name>
<sequence length="187" mass="21393">MTSRNKLDQWSYLAERGLADTFECSWVETPDYRAVVTKLRVEEETLACDLNQARRWYQPYAEEIVVWVGEQSPGWVTMFTVSGLFPWPAIDSLLRPGGRVYHLSYYADEVSEPVYFDGSEWAEDISADHWDRPRQEGAGLTGSSDLAREMNFYLAALAYRTGGFIDDTWFTTPGLLCRIPDGAWPRA</sequence>
<keyword evidence="2" id="KW-1185">Reference proteome</keyword>
<protein>
    <submittedName>
        <fullName evidence="1">Uncharacterized protein</fullName>
    </submittedName>
</protein>
<organism evidence="1 2">
    <name type="scientific">Nonomuraea coxensis DSM 45129</name>
    <dbReference type="NCBI Taxonomy" id="1122611"/>
    <lineage>
        <taxon>Bacteria</taxon>
        <taxon>Bacillati</taxon>
        <taxon>Actinomycetota</taxon>
        <taxon>Actinomycetes</taxon>
        <taxon>Streptosporangiales</taxon>
        <taxon>Streptosporangiaceae</taxon>
        <taxon>Nonomuraea</taxon>
    </lineage>
</organism>
<accession>A0ABX8UCX0</accession>